<dbReference type="InterPro" id="IPR030393">
    <property type="entry name" value="G_ENGB_dom"/>
</dbReference>
<evidence type="ECO:0000313" key="13">
    <source>
        <dbReference type="Proteomes" id="UP000199520"/>
    </source>
</evidence>
<keyword evidence="3 10" id="KW-0132">Cell division</keyword>
<dbReference type="GO" id="GO:0000917">
    <property type="term" value="P:division septum assembly"/>
    <property type="evidence" value="ECO:0007669"/>
    <property type="project" value="UniProtKB-KW"/>
</dbReference>
<evidence type="ECO:0000256" key="3">
    <source>
        <dbReference type="ARBA" id="ARBA00022618"/>
    </source>
</evidence>
<dbReference type="EMBL" id="FOTS01000012">
    <property type="protein sequence ID" value="SFL66349.1"/>
    <property type="molecule type" value="Genomic_DNA"/>
</dbReference>
<evidence type="ECO:0000313" key="12">
    <source>
        <dbReference type="EMBL" id="SFL66349.1"/>
    </source>
</evidence>
<comment type="similarity">
    <text evidence="2 10">Belongs to the TRAFAC class TrmE-Era-EngA-EngB-Septin-like GTPase superfamily. EngB GTPase family.</text>
</comment>
<evidence type="ECO:0000256" key="1">
    <source>
        <dbReference type="ARBA" id="ARBA00001946"/>
    </source>
</evidence>
<dbReference type="STRING" id="1123291.SAMN04490355_1012115"/>
<dbReference type="SUPFAM" id="SSF52540">
    <property type="entry name" value="P-loop containing nucleoside triphosphate hydrolases"/>
    <property type="match status" value="1"/>
</dbReference>
<name>A0A1I4JIF1_9FIRM</name>
<feature type="domain" description="EngB-type G" evidence="11">
    <location>
        <begin position="31"/>
        <end position="211"/>
    </location>
</feature>
<gene>
    <name evidence="10" type="primary">engB</name>
    <name evidence="12" type="ORF">SAMN04490355_1012115</name>
</gene>
<proteinExistence type="inferred from homology"/>
<evidence type="ECO:0000256" key="4">
    <source>
        <dbReference type="ARBA" id="ARBA00022723"/>
    </source>
</evidence>
<evidence type="ECO:0000256" key="9">
    <source>
        <dbReference type="ARBA" id="ARBA00023306"/>
    </source>
</evidence>
<evidence type="ECO:0000256" key="5">
    <source>
        <dbReference type="ARBA" id="ARBA00022741"/>
    </source>
</evidence>
<evidence type="ECO:0000256" key="8">
    <source>
        <dbReference type="ARBA" id="ARBA00023210"/>
    </source>
</evidence>
<dbReference type="PANTHER" id="PTHR11649">
    <property type="entry name" value="MSS1/TRME-RELATED GTP-BINDING PROTEIN"/>
    <property type="match status" value="1"/>
</dbReference>
<evidence type="ECO:0000256" key="7">
    <source>
        <dbReference type="ARBA" id="ARBA00023134"/>
    </source>
</evidence>
<dbReference type="PROSITE" id="PS51706">
    <property type="entry name" value="G_ENGB"/>
    <property type="match status" value="1"/>
</dbReference>
<dbReference type="NCBIfam" id="TIGR03598">
    <property type="entry name" value="GTPase_YsxC"/>
    <property type="match status" value="1"/>
</dbReference>
<keyword evidence="6" id="KW-0460">Magnesium</keyword>
<dbReference type="Pfam" id="PF01926">
    <property type="entry name" value="MMR_HSR1"/>
    <property type="match status" value="1"/>
</dbReference>
<keyword evidence="8 10" id="KW-0717">Septation</keyword>
<evidence type="ECO:0000256" key="2">
    <source>
        <dbReference type="ARBA" id="ARBA00009638"/>
    </source>
</evidence>
<keyword evidence="13" id="KW-1185">Reference proteome</keyword>
<keyword evidence="9 10" id="KW-0131">Cell cycle</keyword>
<dbReference type="HAMAP" id="MF_00321">
    <property type="entry name" value="GTPase_EngB"/>
    <property type="match status" value="1"/>
</dbReference>
<dbReference type="Gene3D" id="3.40.50.300">
    <property type="entry name" value="P-loop containing nucleotide triphosphate hydrolases"/>
    <property type="match status" value="1"/>
</dbReference>
<dbReference type="FunFam" id="3.40.50.300:FF:000098">
    <property type="entry name" value="Probable GTP-binding protein EngB"/>
    <property type="match status" value="1"/>
</dbReference>
<sequence>MNSEVIKKDMNITSGQYIASAVKIDQYPEGELHEIAFIGRSNVGKSSLINSLSRRNGLARTSGSPGKTQTLNFYKLMAKLSDTDKRDFFLVDLPGYGYARTGKSNRQQWAKFIEEYLLKSSRLQLVCQLIDIRHDPMQSDINTYKWLIEKDVPVQVIATKADKLNRMAVKKNVEAIRKGLGMKGDHIIAYSSEKGLGRPELLDVIGQILLK</sequence>
<keyword evidence="4" id="KW-0479">Metal-binding</keyword>
<dbReference type="GO" id="GO:0005829">
    <property type="term" value="C:cytosol"/>
    <property type="evidence" value="ECO:0007669"/>
    <property type="project" value="TreeGrafter"/>
</dbReference>
<dbReference type="InterPro" id="IPR027417">
    <property type="entry name" value="P-loop_NTPase"/>
</dbReference>
<dbReference type="InterPro" id="IPR006073">
    <property type="entry name" value="GTP-bd"/>
</dbReference>
<protein>
    <recommendedName>
        <fullName evidence="10">Probable GTP-binding protein EngB</fullName>
    </recommendedName>
</protein>
<evidence type="ECO:0000256" key="10">
    <source>
        <dbReference type="HAMAP-Rule" id="MF_00321"/>
    </source>
</evidence>
<dbReference type="GO" id="GO:0005525">
    <property type="term" value="F:GTP binding"/>
    <property type="evidence" value="ECO:0007669"/>
    <property type="project" value="UniProtKB-UniRule"/>
</dbReference>
<dbReference type="Proteomes" id="UP000199520">
    <property type="component" value="Unassembled WGS sequence"/>
</dbReference>
<organism evidence="12 13">
    <name type="scientific">Pelosinus propionicus DSM 13327</name>
    <dbReference type="NCBI Taxonomy" id="1123291"/>
    <lineage>
        <taxon>Bacteria</taxon>
        <taxon>Bacillati</taxon>
        <taxon>Bacillota</taxon>
        <taxon>Negativicutes</taxon>
        <taxon>Selenomonadales</taxon>
        <taxon>Sporomusaceae</taxon>
        <taxon>Pelosinus</taxon>
    </lineage>
</organism>
<reference evidence="13" key="1">
    <citation type="submission" date="2016-10" db="EMBL/GenBank/DDBJ databases">
        <authorList>
            <person name="Varghese N."/>
            <person name="Submissions S."/>
        </authorList>
    </citation>
    <scope>NUCLEOTIDE SEQUENCE [LARGE SCALE GENOMIC DNA]</scope>
    <source>
        <strain evidence="13">DSM 13327</strain>
    </source>
</reference>
<dbReference type="GO" id="GO:0046872">
    <property type="term" value="F:metal ion binding"/>
    <property type="evidence" value="ECO:0007669"/>
    <property type="project" value="UniProtKB-KW"/>
</dbReference>
<accession>A0A1I4JIF1</accession>
<dbReference type="OrthoDB" id="9804921at2"/>
<dbReference type="AlphaFoldDB" id="A0A1I4JIF1"/>
<keyword evidence="7 10" id="KW-0342">GTP-binding</keyword>
<dbReference type="CDD" id="cd01876">
    <property type="entry name" value="YihA_EngB"/>
    <property type="match status" value="1"/>
</dbReference>
<keyword evidence="5 10" id="KW-0547">Nucleotide-binding</keyword>
<dbReference type="RefSeq" id="WP_090935297.1">
    <property type="nucleotide sequence ID" value="NZ_FOTS01000012.1"/>
</dbReference>
<comment type="function">
    <text evidence="10">Necessary for normal cell division and for the maintenance of normal septation.</text>
</comment>
<comment type="cofactor">
    <cofactor evidence="1">
        <name>Mg(2+)</name>
        <dbReference type="ChEBI" id="CHEBI:18420"/>
    </cofactor>
</comment>
<dbReference type="PANTHER" id="PTHR11649:SF13">
    <property type="entry name" value="ENGB-TYPE G DOMAIN-CONTAINING PROTEIN"/>
    <property type="match status" value="1"/>
</dbReference>
<dbReference type="InterPro" id="IPR019987">
    <property type="entry name" value="GTP-bd_ribosome_bio_YsxC"/>
</dbReference>
<evidence type="ECO:0000256" key="6">
    <source>
        <dbReference type="ARBA" id="ARBA00022842"/>
    </source>
</evidence>
<evidence type="ECO:0000259" key="11">
    <source>
        <dbReference type="PROSITE" id="PS51706"/>
    </source>
</evidence>